<dbReference type="SMR" id="A0A1D6FRI3"/>
<dbReference type="InParanoid" id="A0A1D6FRI3"/>
<sequence>MSYPRSSKSDPTTKKQAAAAAVASEEQQAKMINEVRELLRPAEMPGFLTDSTVRRFLHARSWSAAQATKAVKETVKWRRQYRPDEIRWDDIPGREHEVKRAYIADYLDKDGRTVVVTVPAIKVIIIKLLATGCTRSMASQISAKEQVKLLVYTLESCTAGSENGQESVVWIADFRGWTLSSTPLAQSRQSMNIIQKHYPGLIAAAILFDPPKIFESFWKMLSYFIEPELEKKVKFVYTDNPESQRIMADMFDMEKLDSAFGGRSASGIDVAKYSERMRTGDQIRGLR</sequence>
<dbReference type="PANTHER" id="PTHR45824">
    <property type="entry name" value="GH16843P"/>
    <property type="match status" value="1"/>
</dbReference>
<dbReference type="PANTHER" id="PTHR45824:SF16">
    <property type="entry name" value="CRAL-TRIO DOMAIN-CONTAINING PROTEIN"/>
    <property type="match status" value="1"/>
</dbReference>
<name>A0A1D6FRI3_MAIZE</name>
<dbReference type="Gene3D" id="3.40.525.10">
    <property type="entry name" value="CRAL-TRIO lipid binding domain"/>
    <property type="match status" value="1"/>
</dbReference>
<dbReference type="InterPro" id="IPR036865">
    <property type="entry name" value="CRAL-TRIO_dom_sf"/>
</dbReference>
<organism evidence="1">
    <name type="scientific">Zea mays</name>
    <name type="common">Maize</name>
    <dbReference type="NCBI Taxonomy" id="4577"/>
    <lineage>
        <taxon>Eukaryota</taxon>
        <taxon>Viridiplantae</taxon>
        <taxon>Streptophyta</taxon>
        <taxon>Embryophyta</taxon>
        <taxon>Tracheophyta</taxon>
        <taxon>Spermatophyta</taxon>
        <taxon>Magnoliopsida</taxon>
        <taxon>Liliopsida</taxon>
        <taxon>Poales</taxon>
        <taxon>Poaceae</taxon>
        <taxon>PACMAD clade</taxon>
        <taxon>Panicoideae</taxon>
        <taxon>Andropogonodae</taxon>
        <taxon>Andropogoneae</taxon>
        <taxon>Tripsacinae</taxon>
        <taxon>Zea</taxon>
    </lineage>
</organism>
<dbReference type="SMART" id="SM00516">
    <property type="entry name" value="SEC14"/>
    <property type="match status" value="1"/>
</dbReference>
<accession>A0A1D6FRI3</accession>
<dbReference type="OMA" id="SIARESM"/>
<dbReference type="PROSITE" id="PS50191">
    <property type="entry name" value="CRAL_TRIO"/>
    <property type="match status" value="1"/>
</dbReference>
<dbReference type="Pfam" id="PF00650">
    <property type="entry name" value="CRAL_TRIO"/>
    <property type="match status" value="1"/>
</dbReference>
<dbReference type="InterPro" id="IPR052578">
    <property type="entry name" value="PI_Transfer_CRAL-TRIO"/>
</dbReference>
<evidence type="ECO:0000313" key="1">
    <source>
        <dbReference type="EMBL" id="AQK94196.1"/>
    </source>
</evidence>
<dbReference type="CDD" id="cd00170">
    <property type="entry name" value="SEC14"/>
    <property type="match status" value="1"/>
</dbReference>
<dbReference type="PaxDb" id="4577-GRMZM2G167689_P01"/>
<dbReference type="FunFam" id="3.40.525.10:FF:000024">
    <property type="entry name" value="Sec14p-like phosphatidylinositol transfer family protein"/>
    <property type="match status" value="1"/>
</dbReference>
<proteinExistence type="predicted"/>
<dbReference type="SUPFAM" id="SSF52087">
    <property type="entry name" value="CRAL/TRIO domain"/>
    <property type="match status" value="1"/>
</dbReference>
<dbReference type="InterPro" id="IPR036273">
    <property type="entry name" value="CRAL/TRIO_N_dom_sf"/>
</dbReference>
<dbReference type="ExpressionAtlas" id="A0A1D6FRI3">
    <property type="expression patterns" value="baseline and differential"/>
</dbReference>
<dbReference type="AlphaFoldDB" id="A0A1D6FRI3"/>
<dbReference type="EMBL" id="CM000784">
    <property type="protein sequence ID" value="AQK94196.1"/>
    <property type="molecule type" value="Genomic_DNA"/>
</dbReference>
<gene>
    <name evidence="1" type="ORF">ZEAMMB73_Zm00001d010499</name>
</gene>
<dbReference type="SUPFAM" id="SSF46938">
    <property type="entry name" value="CRAL/TRIO N-terminal domain"/>
    <property type="match status" value="1"/>
</dbReference>
<reference evidence="1" key="1">
    <citation type="submission" date="2015-12" db="EMBL/GenBank/DDBJ databases">
        <title>Update maize B73 reference genome by single molecule sequencing technologies.</title>
        <authorList>
            <consortium name="Maize Genome Sequencing Project"/>
            <person name="Ware D."/>
        </authorList>
    </citation>
    <scope>NUCLEOTIDE SEQUENCE</scope>
    <source>
        <tissue evidence="1">Seedling</tissue>
    </source>
</reference>
<dbReference type="eggNOG" id="KOG1470">
    <property type="taxonomic scope" value="Eukaryota"/>
</dbReference>
<dbReference type="InterPro" id="IPR001251">
    <property type="entry name" value="CRAL-TRIO_dom"/>
</dbReference>
<protein>
    <submittedName>
        <fullName evidence="1">Sec14p-like phosphatidylinositol transfer family protein</fullName>
    </submittedName>
</protein>